<dbReference type="Proteomes" id="UP000199095">
    <property type="component" value="Unassembled WGS sequence"/>
</dbReference>
<accession>A0A1I0B4V9</accession>
<gene>
    <name evidence="1" type="ORF">SAMN05421676_102338</name>
</gene>
<dbReference type="RefSeq" id="WP_093132226.1">
    <property type="nucleotide sequence ID" value="NZ_FOHJ01000002.1"/>
</dbReference>
<protein>
    <submittedName>
        <fullName evidence="1">Uncharacterized protein</fullName>
    </submittedName>
</protein>
<organism evidence="1 2">
    <name type="scientific">Salinibacillus kushneri</name>
    <dbReference type="NCBI Taxonomy" id="237682"/>
    <lineage>
        <taxon>Bacteria</taxon>
        <taxon>Bacillati</taxon>
        <taxon>Bacillota</taxon>
        <taxon>Bacilli</taxon>
        <taxon>Bacillales</taxon>
        <taxon>Bacillaceae</taxon>
        <taxon>Salinibacillus</taxon>
    </lineage>
</organism>
<sequence length="64" mass="7458">MSKEYAVYRGEEVICIGTEQECAAKMGIKLLSFRHYTMPSYKKLRAKAKNPDKWIMVINLDDED</sequence>
<reference evidence="2" key="1">
    <citation type="submission" date="2016-10" db="EMBL/GenBank/DDBJ databases">
        <authorList>
            <person name="Varghese N."/>
            <person name="Submissions S."/>
        </authorList>
    </citation>
    <scope>NUCLEOTIDE SEQUENCE [LARGE SCALE GENOMIC DNA]</scope>
    <source>
        <strain evidence="2">CGMCC 1.3566</strain>
    </source>
</reference>
<evidence type="ECO:0000313" key="1">
    <source>
        <dbReference type="EMBL" id="SET01143.1"/>
    </source>
</evidence>
<keyword evidence="2" id="KW-1185">Reference proteome</keyword>
<dbReference type="OrthoDB" id="2156961at2"/>
<dbReference type="EMBL" id="FOHJ01000002">
    <property type="protein sequence ID" value="SET01143.1"/>
    <property type="molecule type" value="Genomic_DNA"/>
</dbReference>
<proteinExistence type="predicted"/>
<dbReference type="AlphaFoldDB" id="A0A1I0B4V9"/>
<name>A0A1I0B4V9_9BACI</name>
<evidence type="ECO:0000313" key="2">
    <source>
        <dbReference type="Proteomes" id="UP000199095"/>
    </source>
</evidence>
<dbReference type="STRING" id="237682.SAMN05421676_102338"/>